<evidence type="ECO:0000256" key="1">
    <source>
        <dbReference type="SAM" id="MobiDB-lite"/>
    </source>
</evidence>
<sequence>MPNEARNVATLARSSGVATLHVKEAGDAKKEEAAEWDVTALHVHRADGDRPHAAPPPAAAGRGRAESGASSTHHADDVYDRYLALLDFSDSRRRTTALYCCLCRIFGSTSENKIRSIPGKN</sequence>
<protein>
    <submittedName>
        <fullName evidence="2">Uncharacterized protein</fullName>
    </submittedName>
</protein>
<keyword evidence="3" id="KW-1185">Reference proteome</keyword>
<gene>
    <name evidence="2" type="ORF">OsI_12466</name>
</gene>
<name>B8ALN7_ORYSI</name>
<dbReference type="Proteomes" id="UP000007015">
    <property type="component" value="Chromosome 3"/>
</dbReference>
<feature type="region of interest" description="Disordered" evidence="1">
    <location>
        <begin position="42"/>
        <end position="73"/>
    </location>
</feature>
<dbReference type="Gramene" id="BGIOSGA010322-TA">
    <property type="protein sequence ID" value="BGIOSGA010322-PA"/>
    <property type="gene ID" value="BGIOSGA010322"/>
</dbReference>
<reference evidence="2 3" key="1">
    <citation type="journal article" date="2005" name="PLoS Biol.">
        <title>The genomes of Oryza sativa: a history of duplications.</title>
        <authorList>
            <person name="Yu J."/>
            <person name="Wang J."/>
            <person name="Lin W."/>
            <person name="Li S."/>
            <person name="Li H."/>
            <person name="Zhou J."/>
            <person name="Ni P."/>
            <person name="Dong W."/>
            <person name="Hu S."/>
            <person name="Zeng C."/>
            <person name="Zhang J."/>
            <person name="Zhang Y."/>
            <person name="Li R."/>
            <person name="Xu Z."/>
            <person name="Li S."/>
            <person name="Li X."/>
            <person name="Zheng H."/>
            <person name="Cong L."/>
            <person name="Lin L."/>
            <person name="Yin J."/>
            <person name="Geng J."/>
            <person name="Li G."/>
            <person name="Shi J."/>
            <person name="Liu J."/>
            <person name="Lv H."/>
            <person name="Li J."/>
            <person name="Wang J."/>
            <person name="Deng Y."/>
            <person name="Ran L."/>
            <person name="Shi X."/>
            <person name="Wang X."/>
            <person name="Wu Q."/>
            <person name="Li C."/>
            <person name="Ren X."/>
            <person name="Wang J."/>
            <person name="Wang X."/>
            <person name="Li D."/>
            <person name="Liu D."/>
            <person name="Zhang X."/>
            <person name="Ji Z."/>
            <person name="Zhao W."/>
            <person name="Sun Y."/>
            <person name="Zhang Z."/>
            <person name="Bao J."/>
            <person name="Han Y."/>
            <person name="Dong L."/>
            <person name="Ji J."/>
            <person name="Chen P."/>
            <person name="Wu S."/>
            <person name="Liu J."/>
            <person name="Xiao Y."/>
            <person name="Bu D."/>
            <person name="Tan J."/>
            <person name="Yang L."/>
            <person name="Ye C."/>
            <person name="Zhang J."/>
            <person name="Xu J."/>
            <person name="Zhou Y."/>
            <person name="Yu Y."/>
            <person name="Zhang B."/>
            <person name="Zhuang S."/>
            <person name="Wei H."/>
            <person name="Liu B."/>
            <person name="Lei M."/>
            <person name="Yu H."/>
            <person name="Li Y."/>
            <person name="Xu H."/>
            <person name="Wei S."/>
            <person name="He X."/>
            <person name="Fang L."/>
            <person name="Zhang Z."/>
            <person name="Zhang Y."/>
            <person name="Huang X."/>
            <person name="Su Z."/>
            <person name="Tong W."/>
            <person name="Li J."/>
            <person name="Tong Z."/>
            <person name="Li S."/>
            <person name="Ye J."/>
            <person name="Wang L."/>
            <person name="Fang L."/>
            <person name="Lei T."/>
            <person name="Chen C."/>
            <person name="Chen H."/>
            <person name="Xu Z."/>
            <person name="Li H."/>
            <person name="Huang H."/>
            <person name="Zhang F."/>
            <person name="Xu H."/>
            <person name="Li N."/>
            <person name="Zhao C."/>
            <person name="Li S."/>
            <person name="Dong L."/>
            <person name="Huang Y."/>
            <person name="Li L."/>
            <person name="Xi Y."/>
            <person name="Qi Q."/>
            <person name="Li W."/>
            <person name="Zhang B."/>
            <person name="Hu W."/>
            <person name="Zhang Y."/>
            <person name="Tian X."/>
            <person name="Jiao Y."/>
            <person name="Liang X."/>
            <person name="Jin J."/>
            <person name="Gao L."/>
            <person name="Zheng W."/>
            <person name="Hao B."/>
            <person name="Liu S."/>
            <person name="Wang W."/>
            <person name="Yuan L."/>
            <person name="Cao M."/>
            <person name="McDermott J."/>
            <person name="Samudrala R."/>
            <person name="Wang J."/>
            <person name="Wong G.K."/>
            <person name="Yang H."/>
        </authorList>
    </citation>
    <scope>NUCLEOTIDE SEQUENCE [LARGE SCALE GENOMIC DNA]</scope>
    <source>
        <strain evidence="3">cv. 93-11</strain>
    </source>
</reference>
<proteinExistence type="predicted"/>
<dbReference type="EMBL" id="CM000128">
    <property type="protein sequence ID" value="EEC75670.1"/>
    <property type="molecule type" value="Genomic_DNA"/>
</dbReference>
<accession>B8ALN7</accession>
<organism evidence="2 3">
    <name type="scientific">Oryza sativa subsp. indica</name>
    <name type="common">Rice</name>
    <dbReference type="NCBI Taxonomy" id="39946"/>
    <lineage>
        <taxon>Eukaryota</taxon>
        <taxon>Viridiplantae</taxon>
        <taxon>Streptophyta</taxon>
        <taxon>Embryophyta</taxon>
        <taxon>Tracheophyta</taxon>
        <taxon>Spermatophyta</taxon>
        <taxon>Magnoliopsida</taxon>
        <taxon>Liliopsida</taxon>
        <taxon>Poales</taxon>
        <taxon>Poaceae</taxon>
        <taxon>BOP clade</taxon>
        <taxon>Oryzoideae</taxon>
        <taxon>Oryzeae</taxon>
        <taxon>Oryzinae</taxon>
        <taxon>Oryza</taxon>
        <taxon>Oryza sativa</taxon>
    </lineage>
</organism>
<dbReference type="HOGENOM" id="CLU_2041906_0_0_1"/>
<feature type="compositionally biased region" description="Low complexity" evidence="1">
    <location>
        <begin position="59"/>
        <end position="71"/>
    </location>
</feature>
<dbReference type="AlphaFoldDB" id="B8ALN7"/>
<evidence type="ECO:0000313" key="2">
    <source>
        <dbReference type="EMBL" id="EEC75670.1"/>
    </source>
</evidence>
<evidence type="ECO:0000313" key="3">
    <source>
        <dbReference type="Proteomes" id="UP000007015"/>
    </source>
</evidence>